<gene>
    <name evidence="1" type="ORF">A2936_03150</name>
</gene>
<reference evidence="1 2" key="1">
    <citation type="journal article" date="2016" name="Nat. Commun.">
        <title>Thousands of microbial genomes shed light on interconnected biogeochemical processes in an aquifer system.</title>
        <authorList>
            <person name="Anantharaman K."/>
            <person name="Brown C.T."/>
            <person name="Hug L.A."/>
            <person name="Sharon I."/>
            <person name="Castelle C.J."/>
            <person name="Probst A.J."/>
            <person name="Thomas B.C."/>
            <person name="Singh A."/>
            <person name="Wilkins M.J."/>
            <person name="Karaoz U."/>
            <person name="Brodie E.L."/>
            <person name="Williams K.H."/>
            <person name="Hubbard S.S."/>
            <person name="Banfield J.F."/>
        </authorList>
    </citation>
    <scope>NUCLEOTIDE SEQUENCE [LARGE SCALE GENOMIC DNA]</scope>
</reference>
<evidence type="ECO:0000313" key="1">
    <source>
        <dbReference type="EMBL" id="OGL82428.1"/>
    </source>
</evidence>
<comment type="caution">
    <text evidence="1">The sequence shown here is derived from an EMBL/GenBank/DDBJ whole genome shotgun (WGS) entry which is preliminary data.</text>
</comment>
<dbReference type="AlphaFoldDB" id="A0A1F7UXI4"/>
<accession>A0A1F7UXI4</accession>
<name>A0A1F7UXI4_9BACT</name>
<dbReference type="EMBL" id="MGEK01000022">
    <property type="protein sequence ID" value="OGL82428.1"/>
    <property type="molecule type" value="Genomic_DNA"/>
</dbReference>
<protein>
    <submittedName>
        <fullName evidence="1">Uncharacterized protein</fullName>
    </submittedName>
</protein>
<dbReference type="Proteomes" id="UP000176846">
    <property type="component" value="Unassembled WGS sequence"/>
</dbReference>
<sequence>MMTKKQRRFFGLVVLYGFAAILVGLTICVAINSPTKPTGQSIARKVEARRAAAEAAAMNEECERNAAKYGGICGKSLLP</sequence>
<organism evidence="1 2">
    <name type="scientific">Candidatus Uhrbacteria bacterium RIFCSPLOWO2_01_FULL_47_25</name>
    <dbReference type="NCBI Taxonomy" id="1802402"/>
    <lineage>
        <taxon>Bacteria</taxon>
        <taxon>Candidatus Uhriibacteriota</taxon>
    </lineage>
</organism>
<proteinExistence type="predicted"/>
<evidence type="ECO:0000313" key="2">
    <source>
        <dbReference type="Proteomes" id="UP000176846"/>
    </source>
</evidence>